<organism evidence="1 2">
    <name type="scientific">Candidatus Rhodobacter oscarellae</name>
    <dbReference type="NCBI Taxonomy" id="1675527"/>
    <lineage>
        <taxon>Bacteria</taxon>
        <taxon>Pseudomonadati</taxon>
        <taxon>Pseudomonadota</taxon>
        <taxon>Alphaproteobacteria</taxon>
        <taxon>Rhodobacterales</taxon>
        <taxon>Rhodobacter group</taxon>
        <taxon>Rhodobacter</taxon>
    </lineage>
</organism>
<dbReference type="AlphaFoldDB" id="A0A0J9E931"/>
<sequence length="49" mass="5944">MQNKMINDDFKVQSHWAHWNGKDGRLPQEDTGLRLFGRRLSKIIRWLLH</sequence>
<evidence type="ECO:0000313" key="1">
    <source>
        <dbReference type="EMBL" id="KMW59300.1"/>
    </source>
</evidence>
<dbReference type="Proteomes" id="UP000037178">
    <property type="component" value="Unassembled WGS sequence"/>
</dbReference>
<reference evidence="1 2" key="1">
    <citation type="submission" date="2015-06" db="EMBL/GenBank/DDBJ databases">
        <title>Draft genome sequence of an Alphaproteobacteria species associated to the Mediterranean sponge Oscarella lobularis.</title>
        <authorList>
            <person name="Jourda C."/>
            <person name="Santini S."/>
            <person name="Claverie J.-M."/>
        </authorList>
    </citation>
    <scope>NUCLEOTIDE SEQUENCE [LARGE SCALE GENOMIC DNA]</scope>
    <source>
        <strain evidence="1">IGS</strain>
    </source>
</reference>
<comment type="caution">
    <text evidence="1">The sequence shown here is derived from an EMBL/GenBank/DDBJ whole genome shotgun (WGS) entry which is preliminary data.</text>
</comment>
<protein>
    <submittedName>
        <fullName evidence="1">Uncharacterized protein</fullName>
    </submittedName>
</protein>
<accession>A0A0J9E931</accession>
<keyword evidence="2" id="KW-1185">Reference proteome</keyword>
<evidence type="ECO:0000313" key="2">
    <source>
        <dbReference type="Proteomes" id="UP000037178"/>
    </source>
</evidence>
<gene>
    <name evidence="1" type="ORF">AIOL_004282</name>
</gene>
<dbReference type="PATRIC" id="fig|1675527.3.peg.4483"/>
<proteinExistence type="predicted"/>
<name>A0A0J9E931_9RHOB</name>
<dbReference type="EMBL" id="LFTY01000002">
    <property type="protein sequence ID" value="KMW59300.1"/>
    <property type="molecule type" value="Genomic_DNA"/>
</dbReference>